<protein>
    <submittedName>
        <fullName evidence="1">Uncharacterized protein</fullName>
    </submittedName>
</protein>
<organism evidence="1 2">
    <name type="scientific">Trifolium medium</name>
    <dbReference type="NCBI Taxonomy" id="97028"/>
    <lineage>
        <taxon>Eukaryota</taxon>
        <taxon>Viridiplantae</taxon>
        <taxon>Streptophyta</taxon>
        <taxon>Embryophyta</taxon>
        <taxon>Tracheophyta</taxon>
        <taxon>Spermatophyta</taxon>
        <taxon>Magnoliopsida</taxon>
        <taxon>eudicotyledons</taxon>
        <taxon>Gunneridae</taxon>
        <taxon>Pentapetalae</taxon>
        <taxon>rosids</taxon>
        <taxon>fabids</taxon>
        <taxon>Fabales</taxon>
        <taxon>Fabaceae</taxon>
        <taxon>Papilionoideae</taxon>
        <taxon>50 kb inversion clade</taxon>
        <taxon>NPAAA clade</taxon>
        <taxon>Hologalegina</taxon>
        <taxon>IRL clade</taxon>
        <taxon>Trifolieae</taxon>
        <taxon>Trifolium</taxon>
    </lineage>
</organism>
<evidence type="ECO:0000313" key="2">
    <source>
        <dbReference type="Proteomes" id="UP000265520"/>
    </source>
</evidence>
<evidence type="ECO:0000313" key="1">
    <source>
        <dbReference type="EMBL" id="MCI38490.1"/>
    </source>
</evidence>
<dbReference type="Proteomes" id="UP000265520">
    <property type="component" value="Unassembled WGS sequence"/>
</dbReference>
<dbReference type="EMBL" id="LXQA010256491">
    <property type="protein sequence ID" value="MCI38490.1"/>
    <property type="molecule type" value="Genomic_DNA"/>
</dbReference>
<reference evidence="1 2" key="1">
    <citation type="journal article" date="2018" name="Front. Plant Sci.">
        <title>Red Clover (Trifolium pratense) and Zigzag Clover (T. medium) - A Picture of Genomic Similarities and Differences.</title>
        <authorList>
            <person name="Dluhosova J."/>
            <person name="Istvanek J."/>
            <person name="Nedelnik J."/>
            <person name="Repkova J."/>
        </authorList>
    </citation>
    <scope>NUCLEOTIDE SEQUENCE [LARGE SCALE GENOMIC DNA]</scope>
    <source>
        <strain evidence="2">cv. 10/8</strain>
        <tissue evidence="1">Leaf</tissue>
    </source>
</reference>
<sequence>MCWFEGVRLMVMVMKLLNAAQQH</sequence>
<proteinExistence type="predicted"/>
<comment type="caution">
    <text evidence="1">The sequence shown here is derived from an EMBL/GenBank/DDBJ whole genome shotgun (WGS) entry which is preliminary data.</text>
</comment>
<accession>A0A392RRT3</accession>
<dbReference type="AlphaFoldDB" id="A0A392RRT3"/>
<keyword evidence="2" id="KW-1185">Reference proteome</keyword>
<name>A0A392RRT3_9FABA</name>